<dbReference type="PANTHER" id="PTHR33495:SF2">
    <property type="entry name" value="ANTI-SIGMA FACTOR ANTAGONIST TM_1081-RELATED"/>
    <property type="match status" value="1"/>
</dbReference>
<evidence type="ECO:0000313" key="3">
    <source>
        <dbReference type="EMBL" id="WTS16649.1"/>
    </source>
</evidence>
<dbReference type="SUPFAM" id="SSF52091">
    <property type="entry name" value="SpoIIaa-like"/>
    <property type="match status" value="1"/>
</dbReference>
<evidence type="ECO:0000256" key="1">
    <source>
        <dbReference type="SAM" id="MobiDB-lite"/>
    </source>
</evidence>
<feature type="domain" description="STAS" evidence="2">
    <location>
        <begin position="9"/>
        <end position="118"/>
    </location>
</feature>
<dbReference type="Pfam" id="PF01740">
    <property type="entry name" value="STAS"/>
    <property type="match status" value="1"/>
</dbReference>
<organism evidence="3">
    <name type="scientific">Streptomyces sp. NBC_00119</name>
    <dbReference type="NCBI Taxonomy" id="2975659"/>
    <lineage>
        <taxon>Bacteria</taxon>
        <taxon>Bacillati</taxon>
        <taxon>Actinomycetota</taxon>
        <taxon>Actinomycetes</taxon>
        <taxon>Kitasatosporales</taxon>
        <taxon>Streptomycetaceae</taxon>
        <taxon>Streptomyces</taxon>
    </lineage>
</organism>
<dbReference type="EMBL" id="CP108195">
    <property type="protein sequence ID" value="WTS16649.1"/>
    <property type="molecule type" value="Genomic_DNA"/>
</dbReference>
<dbReference type="CDD" id="cd07043">
    <property type="entry name" value="STAS_anti-anti-sigma_factors"/>
    <property type="match status" value="1"/>
</dbReference>
<feature type="region of interest" description="Disordered" evidence="1">
    <location>
        <begin position="119"/>
        <end position="150"/>
    </location>
</feature>
<evidence type="ECO:0000259" key="2">
    <source>
        <dbReference type="PROSITE" id="PS50801"/>
    </source>
</evidence>
<protein>
    <submittedName>
        <fullName evidence="3">STAS domain-containing protein</fullName>
    </submittedName>
</protein>
<name>A0AAU1UFP2_9ACTN</name>
<proteinExistence type="predicted"/>
<dbReference type="InterPro" id="IPR002645">
    <property type="entry name" value="STAS_dom"/>
</dbReference>
<dbReference type="GO" id="GO:0043856">
    <property type="term" value="F:anti-sigma factor antagonist activity"/>
    <property type="evidence" value="ECO:0007669"/>
    <property type="project" value="TreeGrafter"/>
</dbReference>
<dbReference type="Gene3D" id="3.30.750.24">
    <property type="entry name" value="STAS domain"/>
    <property type="match status" value="1"/>
</dbReference>
<gene>
    <name evidence="3" type="ORF">OHU69_39695</name>
</gene>
<sequence>MSTQSHRLMITELASCEGCAVLRVSGELDQSGEELFLGTLGACVDAGHPYLVLDVTALAFCDSRGLYSLLAMRWLLDRRGGKLLLAGAGRRLTELLAQTGSVDLLPAQRSVGQALLSLPPSHRPVWPPVSSPEALDDGPPRPPHPRPPSP</sequence>
<accession>A0AAU1UFP2</accession>
<dbReference type="AlphaFoldDB" id="A0AAU1UFP2"/>
<dbReference type="PANTHER" id="PTHR33495">
    <property type="entry name" value="ANTI-SIGMA FACTOR ANTAGONIST TM_1081-RELATED-RELATED"/>
    <property type="match status" value="1"/>
</dbReference>
<feature type="compositionally biased region" description="Pro residues" evidence="1">
    <location>
        <begin position="140"/>
        <end position="150"/>
    </location>
</feature>
<dbReference type="InterPro" id="IPR036513">
    <property type="entry name" value="STAS_dom_sf"/>
</dbReference>
<dbReference type="PROSITE" id="PS50801">
    <property type="entry name" value="STAS"/>
    <property type="match status" value="1"/>
</dbReference>
<feature type="compositionally biased region" description="Pro residues" evidence="1">
    <location>
        <begin position="121"/>
        <end position="130"/>
    </location>
</feature>
<reference evidence="3" key="1">
    <citation type="submission" date="2022-10" db="EMBL/GenBank/DDBJ databases">
        <title>The complete genomes of actinobacterial strains from the NBC collection.</title>
        <authorList>
            <person name="Joergensen T.S."/>
            <person name="Alvarez Arevalo M."/>
            <person name="Sterndorff E.B."/>
            <person name="Faurdal D."/>
            <person name="Vuksanovic O."/>
            <person name="Mourched A.-S."/>
            <person name="Charusanti P."/>
            <person name="Shaw S."/>
            <person name="Blin K."/>
            <person name="Weber T."/>
        </authorList>
    </citation>
    <scope>NUCLEOTIDE SEQUENCE</scope>
    <source>
        <strain evidence="3">NBC_00119</strain>
    </source>
</reference>